<proteinExistence type="predicted"/>
<feature type="region of interest" description="Disordered" evidence="2">
    <location>
        <begin position="269"/>
        <end position="309"/>
    </location>
</feature>
<dbReference type="Pfam" id="PF19259">
    <property type="entry name" value="Ty3_capsid"/>
    <property type="match status" value="1"/>
</dbReference>
<dbReference type="SMART" id="SM00343">
    <property type="entry name" value="ZnF_C2HC"/>
    <property type="match status" value="1"/>
</dbReference>
<organism evidence="4 5">
    <name type="scientific">Thalictrum thalictroides</name>
    <name type="common">Rue-anemone</name>
    <name type="synonym">Anemone thalictroides</name>
    <dbReference type="NCBI Taxonomy" id="46969"/>
    <lineage>
        <taxon>Eukaryota</taxon>
        <taxon>Viridiplantae</taxon>
        <taxon>Streptophyta</taxon>
        <taxon>Embryophyta</taxon>
        <taxon>Tracheophyta</taxon>
        <taxon>Spermatophyta</taxon>
        <taxon>Magnoliopsida</taxon>
        <taxon>Ranunculales</taxon>
        <taxon>Ranunculaceae</taxon>
        <taxon>Thalictroideae</taxon>
        <taxon>Thalictrum</taxon>
    </lineage>
</organism>
<evidence type="ECO:0000256" key="1">
    <source>
        <dbReference type="PROSITE-ProRule" id="PRU00047"/>
    </source>
</evidence>
<accession>A0A7J6WX95</accession>
<dbReference type="InterPro" id="IPR032567">
    <property type="entry name" value="RTL1-rel"/>
</dbReference>
<dbReference type="AlphaFoldDB" id="A0A7J6WX95"/>
<dbReference type="InterPro" id="IPR036875">
    <property type="entry name" value="Znf_CCHC_sf"/>
</dbReference>
<dbReference type="PANTHER" id="PTHR15503">
    <property type="entry name" value="LDOC1 RELATED"/>
    <property type="match status" value="1"/>
</dbReference>
<dbReference type="SUPFAM" id="SSF57756">
    <property type="entry name" value="Retrovirus zinc finger-like domains"/>
    <property type="match status" value="1"/>
</dbReference>
<dbReference type="Proteomes" id="UP000554482">
    <property type="component" value="Unassembled WGS sequence"/>
</dbReference>
<dbReference type="InterPro" id="IPR001878">
    <property type="entry name" value="Znf_CCHC"/>
</dbReference>
<dbReference type="Gene3D" id="4.10.60.10">
    <property type="entry name" value="Zinc finger, CCHC-type"/>
    <property type="match status" value="1"/>
</dbReference>
<name>A0A7J6WX95_THATH</name>
<dbReference type="GO" id="GO:0003676">
    <property type="term" value="F:nucleic acid binding"/>
    <property type="evidence" value="ECO:0007669"/>
    <property type="project" value="InterPro"/>
</dbReference>
<dbReference type="PROSITE" id="PS50158">
    <property type="entry name" value="ZF_CCHC"/>
    <property type="match status" value="1"/>
</dbReference>
<evidence type="ECO:0000313" key="5">
    <source>
        <dbReference type="Proteomes" id="UP000554482"/>
    </source>
</evidence>
<reference evidence="4 5" key="1">
    <citation type="submission" date="2020-06" db="EMBL/GenBank/DDBJ databases">
        <title>Transcriptomic and genomic resources for Thalictrum thalictroides and T. hernandezii: Facilitating candidate gene discovery in an emerging model plant lineage.</title>
        <authorList>
            <person name="Arias T."/>
            <person name="Riano-Pachon D.M."/>
            <person name="Di Stilio V.S."/>
        </authorList>
    </citation>
    <scope>NUCLEOTIDE SEQUENCE [LARGE SCALE GENOMIC DNA]</scope>
    <source>
        <strain evidence="5">cv. WT478/WT964</strain>
        <tissue evidence="4">Leaves</tissue>
    </source>
</reference>
<evidence type="ECO:0000259" key="3">
    <source>
        <dbReference type="PROSITE" id="PS50158"/>
    </source>
</evidence>
<comment type="caution">
    <text evidence="4">The sequence shown here is derived from an EMBL/GenBank/DDBJ whole genome shotgun (WGS) entry which is preliminary data.</text>
</comment>
<feature type="domain" description="CCHC-type" evidence="3">
    <location>
        <begin position="328"/>
        <end position="343"/>
    </location>
</feature>
<keyword evidence="1" id="KW-0479">Metal-binding</keyword>
<dbReference type="InterPro" id="IPR045358">
    <property type="entry name" value="Ty3_capsid"/>
</dbReference>
<keyword evidence="5" id="KW-1185">Reference proteome</keyword>
<dbReference type="Pfam" id="PF00098">
    <property type="entry name" value="zf-CCHC"/>
    <property type="match status" value="1"/>
</dbReference>
<protein>
    <submittedName>
        <fullName evidence="4">Retrotransposon-derived protein peg10</fullName>
    </submittedName>
</protein>
<sequence>MTETTTEQWEMMYGLLETIHAQEIGTSPPIPSKTPLQIQLCCTDAFVRGKLATRNSEITGPVIEESASGEQKLVLITYFSIGFASATSEGKPDNWGSIDGNKPEEFRGDRNKYKSFVSQLALIFGANPHRMRSDKAKIHYAASYLRGPAFEWLEPFINELDGDIIFKTYPEFLEGLKGGFADPDEYATAEKQIENLVQKTSCSAYYSQFVALLAQLQWTEDAVKIHHFRKGLKNQIKDLLVGRDMPTKMSEFAALCIKLDNQIEARAQERRDNKPFRPPGNSYLAPPFQNLPPPPSQSAPKPSQLPVGEPMELDSAARQAFRKANNLCTYCGKTGHWVKDCEKALKRSVKVAAGRLADHLDLQNPETSSLYETKNYKY</sequence>
<keyword evidence="1" id="KW-0863">Zinc-finger</keyword>
<dbReference type="PANTHER" id="PTHR15503:SF22">
    <property type="entry name" value="TRANSPOSON TY3-I GAG POLYPROTEIN"/>
    <property type="match status" value="1"/>
</dbReference>
<gene>
    <name evidence="4" type="ORF">FRX31_008359</name>
</gene>
<evidence type="ECO:0000313" key="4">
    <source>
        <dbReference type="EMBL" id="KAF5202054.1"/>
    </source>
</evidence>
<evidence type="ECO:0000256" key="2">
    <source>
        <dbReference type="SAM" id="MobiDB-lite"/>
    </source>
</evidence>
<dbReference type="EMBL" id="JABWDY010008628">
    <property type="protein sequence ID" value="KAF5202054.1"/>
    <property type="molecule type" value="Genomic_DNA"/>
</dbReference>
<dbReference type="GO" id="GO:0008270">
    <property type="term" value="F:zinc ion binding"/>
    <property type="evidence" value="ECO:0007669"/>
    <property type="project" value="UniProtKB-KW"/>
</dbReference>
<keyword evidence="1" id="KW-0862">Zinc</keyword>
<dbReference type="OrthoDB" id="407598at2759"/>